<gene>
    <name evidence="1" type="ORF">SAMN05216246_10277</name>
</gene>
<dbReference type="PANTHER" id="PTHR37807:SF3">
    <property type="entry name" value="OS07G0160300 PROTEIN"/>
    <property type="match status" value="1"/>
</dbReference>
<dbReference type="RefSeq" id="WP_370427842.1">
    <property type="nucleotide sequence ID" value="NZ_FQYL01000002.1"/>
</dbReference>
<comment type="caution">
    <text evidence="1">The sequence shown here is derived from an EMBL/GenBank/DDBJ whole genome shotgun (WGS) entry which is preliminary data.</text>
</comment>
<sequence length="190" mass="20400">MPPPQRTHRRHHRCAQPSAPALVVLGGLPATGKSAVADQLCRDATWAWVRIDSIEQALRDSGEMGPGGVQGAGYAVGYAVAGDLLRSGLSVVAECVNPIGLTRAAWREVARVHGADLLEVELWCQDPQVHRCRAESRAVDIPGLVLPAWEEICGRVYEPWRDADLRIDTCAVSPAEAAGLIRSAVRAQAD</sequence>
<protein>
    <submittedName>
        <fullName evidence="1">Predicted kinase</fullName>
    </submittedName>
</protein>
<dbReference type="Gene3D" id="3.40.50.300">
    <property type="entry name" value="P-loop containing nucleotide triphosphate hydrolases"/>
    <property type="match status" value="1"/>
</dbReference>
<dbReference type="PANTHER" id="PTHR37807">
    <property type="entry name" value="OS07G0160300 PROTEIN"/>
    <property type="match status" value="1"/>
</dbReference>
<reference evidence="1 2" key="1">
    <citation type="submission" date="2016-11" db="EMBL/GenBank/DDBJ databases">
        <authorList>
            <person name="Varghese N."/>
            <person name="Submissions S."/>
        </authorList>
    </citation>
    <scope>NUCLEOTIDE SEQUENCE [LARGE SCALE GENOMIC DNA]</scope>
    <source>
        <strain evidence="1 2">PA</strain>
    </source>
</reference>
<evidence type="ECO:0000313" key="1">
    <source>
        <dbReference type="EMBL" id="SHI42650.1"/>
    </source>
</evidence>
<dbReference type="SUPFAM" id="SSF52540">
    <property type="entry name" value="P-loop containing nucleoside triphosphate hydrolases"/>
    <property type="match status" value="1"/>
</dbReference>
<keyword evidence="1" id="KW-0808">Transferase</keyword>
<proteinExistence type="predicted"/>
<accession>A0ABY1I0U5</accession>
<dbReference type="InterPro" id="IPR027417">
    <property type="entry name" value="P-loop_NTPase"/>
</dbReference>
<dbReference type="GO" id="GO:0016301">
    <property type="term" value="F:kinase activity"/>
    <property type="evidence" value="ECO:0007669"/>
    <property type="project" value="UniProtKB-KW"/>
</dbReference>
<organism evidence="1 2">
    <name type="scientific">Actinomyces denticolens</name>
    <dbReference type="NCBI Taxonomy" id="52767"/>
    <lineage>
        <taxon>Bacteria</taxon>
        <taxon>Bacillati</taxon>
        <taxon>Actinomycetota</taxon>
        <taxon>Actinomycetes</taxon>
        <taxon>Actinomycetales</taxon>
        <taxon>Actinomycetaceae</taxon>
        <taxon>Actinomyces</taxon>
    </lineage>
</organism>
<keyword evidence="2" id="KW-1185">Reference proteome</keyword>
<dbReference type="Proteomes" id="UP000184390">
    <property type="component" value="Unassembled WGS sequence"/>
</dbReference>
<name>A0ABY1I0U5_9ACTO</name>
<dbReference type="Pfam" id="PF13671">
    <property type="entry name" value="AAA_33"/>
    <property type="match status" value="1"/>
</dbReference>
<evidence type="ECO:0000313" key="2">
    <source>
        <dbReference type="Proteomes" id="UP000184390"/>
    </source>
</evidence>
<keyword evidence="1" id="KW-0418">Kinase</keyword>
<dbReference type="EMBL" id="FQYL01000002">
    <property type="protein sequence ID" value="SHI42650.1"/>
    <property type="molecule type" value="Genomic_DNA"/>
</dbReference>